<keyword evidence="1" id="KW-0812">Transmembrane</keyword>
<comment type="caution">
    <text evidence="2">The sequence shown here is derived from an EMBL/GenBank/DDBJ whole genome shotgun (WGS) entry which is preliminary data.</text>
</comment>
<organism evidence="2 3">
    <name type="scientific">Chryseobacterium nematophagum</name>
    <dbReference type="NCBI Taxonomy" id="2305228"/>
    <lineage>
        <taxon>Bacteria</taxon>
        <taxon>Pseudomonadati</taxon>
        <taxon>Bacteroidota</taxon>
        <taxon>Flavobacteriia</taxon>
        <taxon>Flavobacteriales</taxon>
        <taxon>Weeksellaceae</taxon>
        <taxon>Chryseobacterium group</taxon>
        <taxon>Chryseobacterium</taxon>
    </lineage>
</organism>
<feature type="transmembrane region" description="Helical" evidence="1">
    <location>
        <begin position="5"/>
        <end position="25"/>
    </location>
</feature>
<proteinExistence type="predicted"/>
<protein>
    <submittedName>
        <fullName evidence="2">Uncharacterized protein</fullName>
    </submittedName>
</protein>
<feature type="transmembrane region" description="Helical" evidence="1">
    <location>
        <begin position="31"/>
        <end position="48"/>
    </location>
</feature>
<name>A0A3M7TK50_9FLAO</name>
<dbReference type="AlphaFoldDB" id="A0A3M7TK50"/>
<evidence type="ECO:0000313" key="2">
    <source>
        <dbReference type="EMBL" id="RNA63933.1"/>
    </source>
</evidence>
<reference evidence="2 3" key="1">
    <citation type="submission" date="2018-08" db="EMBL/GenBank/DDBJ databases">
        <title>Chryseobacterium nematophagum: a novel matrix digesting pathogen of nematodes.</title>
        <authorList>
            <person name="Page A."/>
            <person name="Roberts M."/>
            <person name="Felix M.-A."/>
            <person name="Weir W."/>
        </authorList>
    </citation>
    <scope>NUCLEOTIDE SEQUENCE [LARGE SCALE GENOMIC DNA]</scope>
    <source>
        <strain evidence="2 3">JUb129</strain>
    </source>
</reference>
<keyword evidence="1" id="KW-0472">Membrane</keyword>
<evidence type="ECO:0000313" key="3">
    <source>
        <dbReference type="Proteomes" id="UP000278775"/>
    </source>
</evidence>
<dbReference type="EMBL" id="QWIU01000001">
    <property type="protein sequence ID" value="RNA63933.1"/>
    <property type="molecule type" value="Genomic_DNA"/>
</dbReference>
<gene>
    <name evidence="2" type="ORF">D1631_00030</name>
</gene>
<accession>A0A3M7TK50</accession>
<keyword evidence="1" id="KW-1133">Transmembrane helix</keyword>
<dbReference type="Proteomes" id="UP000278775">
    <property type="component" value="Unassembled WGS sequence"/>
</dbReference>
<sequence length="62" mass="7399">MSKNLFVTIFLGLIVFMFCDIFFTFSNFFKGIFYGVSFIVGLLIYFFYREFPKNDSDNGYKK</sequence>
<evidence type="ECO:0000256" key="1">
    <source>
        <dbReference type="SAM" id="Phobius"/>
    </source>
</evidence>